<evidence type="ECO:0000313" key="2">
    <source>
        <dbReference type="EMBL" id="VAW30394.1"/>
    </source>
</evidence>
<dbReference type="InterPro" id="IPR031025">
    <property type="entry name" value="LruC_dom"/>
</dbReference>
<evidence type="ECO:0000259" key="1">
    <source>
        <dbReference type="Pfam" id="PF16130"/>
    </source>
</evidence>
<dbReference type="AlphaFoldDB" id="A0A3B0VF20"/>
<gene>
    <name evidence="2" type="ORF">MNBD_BACTEROID07-1885</name>
</gene>
<dbReference type="PROSITE" id="PS51257">
    <property type="entry name" value="PROKAR_LIPOPROTEIN"/>
    <property type="match status" value="1"/>
</dbReference>
<dbReference type="EMBL" id="UOET01000508">
    <property type="protein sequence ID" value="VAW30394.1"/>
    <property type="molecule type" value="Genomic_DNA"/>
</dbReference>
<proteinExistence type="predicted"/>
<dbReference type="InterPro" id="IPR032295">
    <property type="entry name" value="DUF4842"/>
</dbReference>
<organism evidence="2">
    <name type="scientific">hydrothermal vent metagenome</name>
    <dbReference type="NCBI Taxonomy" id="652676"/>
    <lineage>
        <taxon>unclassified sequences</taxon>
        <taxon>metagenomes</taxon>
        <taxon>ecological metagenomes</taxon>
    </lineage>
</organism>
<dbReference type="NCBIfam" id="TIGR04456">
    <property type="entry name" value="LruC_dom"/>
    <property type="match status" value="1"/>
</dbReference>
<reference evidence="2" key="1">
    <citation type="submission" date="2018-06" db="EMBL/GenBank/DDBJ databases">
        <authorList>
            <person name="Zhirakovskaya E."/>
        </authorList>
    </citation>
    <scope>NUCLEOTIDE SEQUENCE</scope>
</reference>
<feature type="domain" description="DUF4842" evidence="1">
    <location>
        <begin position="401"/>
        <end position="607"/>
    </location>
</feature>
<dbReference type="Gene3D" id="2.60.120.260">
    <property type="entry name" value="Galactose-binding domain-like"/>
    <property type="match status" value="1"/>
</dbReference>
<dbReference type="Pfam" id="PF16130">
    <property type="entry name" value="DUF4842"/>
    <property type="match status" value="1"/>
</dbReference>
<name>A0A3B0VF20_9ZZZZ</name>
<sequence length="625" mass="69239">MKTKKIILTAVMLLIAGLVFQSCSKTPTPDNGSPMDNLKVPDGFKFESTRIENITIKMPSTVDFRKNRSRFNLYTADPSNGGKLITAGSFDINGQWTGEIRVPTALDSVYVQSIAGSRKVGLTIQNVKGSGVTINFGDGYGTTPPDTIPTETKSAYVSNHSAGEYKAMRVNNLLQNGDFEIDNFGTIAGWPTNHPIDGKWYFTNYRSKKMEWYNDGGNHVIRTPLKNIGVYYGGASQMVAANPGDLITFSADVKSVGNPGALYSWLYLIPRDANNRVLGYYWLRYRFPSHNWTTKTVAATMPAGTVKVQALFWNWDFDKNSSIYYDNAVVTGPVKDSDGDGVNDDMDDYPNDASRAFNVYYPNQTDWGTVTFEDLWPGKGDYDFNDLVLDYHFKSVLNSSNKLVEFFTDYSVRAVGASLKNGFGFMLGGNPANVASVTGTHYTENYIHTNANGTEQGQTNTVIILFDNAFRNIGNSGSAFINTKENVPYINPDTNQLHVLYTHPVSVSTTGTAPYNPFLIVNGERGKEVHLAGQKPTDLVNNSYFDTDADATNPATGKYYQTKNNLPWALDLPVSFAYPVEQVDILSTYNYFGQWAESGGVDYPDWYSDKPGYRVSSNIYTPPAK</sequence>
<accession>A0A3B0VF20</accession>
<protein>
    <recommendedName>
        <fullName evidence="1">DUF4842 domain-containing protein</fullName>
    </recommendedName>
</protein>